<gene>
    <name evidence="2" type="ORF">AMTR_s00007p00266010</name>
</gene>
<evidence type="ECO:0000313" key="3">
    <source>
        <dbReference type="Proteomes" id="UP000017836"/>
    </source>
</evidence>
<sequence length="146" mass="16008">MFEDVVCASKTTDATVLILGLDIQIEAECRDRNDIFLSGQQVELINIVMAIAGGLIMSGGVDINLTKNNWFVRAMLWAGSPDGQTIYPIGYGMRYSYFNYTLKSIPDVGDLSLSQNQLFHKVTYTNDAPTRPPSCASVLVSDSSCK</sequence>
<protein>
    <recommendedName>
        <fullName evidence="4">Glycoside hydrolase family 3 C-terminal domain-containing protein</fullName>
    </recommendedName>
</protein>
<proteinExistence type="predicted"/>
<dbReference type="Proteomes" id="UP000017836">
    <property type="component" value="Unassembled WGS sequence"/>
</dbReference>
<dbReference type="PANTHER" id="PTHR42721:SF11">
    <property type="entry name" value="BETA-D-XYLOSIDASE 5-RELATED"/>
    <property type="match status" value="1"/>
</dbReference>
<dbReference type="GO" id="GO:0045493">
    <property type="term" value="P:xylan catabolic process"/>
    <property type="evidence" value="ECO:0007669"/>
    <property type="project" value="InterPro"/>
</dbReference>
<keyword evidence="1" id="KW-0378">Hydrolase</keyword>
<evidence type="ECO:0000313" key="2">
    <source>
        <dbReference type="EMBL" id="ERN05555.1"/>
    </source>
</evidence>
<dbReference type="AlphaFoldDB" id="W1PER0"/>
<evidence type="ECO:0008006" key="4">
    <source>
        <dbReference type="Google" id="ProtNLM"/>
    </source>
</evidence>
<dbReference type="EMBL" id="KI394011">
    <property type="protein sequence ID" value="ERN05555.1"/>
    <property type="molecule type" value="Genomic_DNA"/>
</dbReference>
<accession>W1PER0</accession>
<dbReference type="HOGENOM" id="CLU_1779916_0_0_1"/>
<organism evidence="2 3">
    <name type="scientific">Amborella trichopoda</name>
    <dbReference type="NCBI Taxonomy" id="13333"/>
    <lineage>
        <taxon>Eukaryota</taxon>
        <taxon>Viridiplantae</taxon>
        <taxon>Streptophyta</taxon>
        <taxon>Embryophyta</taxon>
        <taxon>Tracheophyta</taxon>
        <taxon>Spermatophyta</taxon>
        <taxon>Magnoliopsida</taxon>
        <taxon>Amborellales</taxon>
        <taxon>Amborellaceae</taxon>
        <taxon>Amborella</taxon>
    </lineage>
</organism>
<dbReference type="GO" id="GO:0009044">
    <property type="term" value="F:xylan 1,4-beta-xylosidase activity"/>
    <property type="evidence" value="ECO:0007669"/>
    <property type="project" value="InterPro"/>
</dbReference>
<dbReference type="InterPro" id="IPR044993">
    <property type="entry name" value="BXL"/>
</dbReference>
<keyword evidence="3" id="KW-1185">Reference proteome</keyword>
<evidence type="ECO:0000256" key="1">
    <source>
        <dbReference type="ARBA" id="ARBA00022801"/>
    </source>
</evidence>
<dbReference type="Gramene" id="ERN05555">
    <property type="protein sequence ID" value="ERN05555"/>
    <property type="gene ID" value="AMTR_s00007p00266010"/>
</dbReference>
<reference evidence="3" key="1">
    <citation type="journal article" date="2013" name="Science">
        <title>The Amborella genome and the evolution of flowering plants.</title>
        <authorList>
            <consortium name="Amborella Genome Project"/>
        </authorList>
    </citation>
    <scope>NUCLEOTIDE SEQUENCE [LARGE SCALE GENOMIC DNA]</scope>
</reference>
<dbReference type="PANTHER" id="PTHR42721">
    <property type="entry name" value="SUGAR HYDROLASE-RELATED"/>
    <property type="match status" value="1"/>
</dbReference>
<dbReference type="InterPro" id="IPR036881">
    <property type="entry name" value="Glyco_hydro_3_C_sf"/>
</dbReference>
<name>W1PER0_AMBTC</name>
<dbReference type="SUPFAM" id="SSF52279">
    <property type="entry name" value="Beta-D-glucan exohydrolase, C-terminal domain"/>
    <property type="match status" value="1"/>
</dbReference>